<gene>
    <name evidence="4" type="ORF">ACFSKP_00675</name>
</gene>
<organism evidence="4 5">
    <name type="scientific">Pontibacter ruber</name>
    <dbReference type="NCBI Taxonomy" id="1343895"/>
    <lineage>
        <taxon>Bacteria</taxon>
        <taxon>Pseudomonadati</taxon>
        <taxon>Bacteroidota</taxon>
        <taxon>Cytophagia</taxon>
        <taxon>Cytophagales</taxon>
        <taxon>Hymenobacteraceae</taxon>
        <taxon>Pontibacter</taxon>
    </lineage>
</organism>
<dbReference type="SUPFAM" id="SSF46689">
    <property type="entry name" value="Homeodomain-like"/>
    <property type="match status" value="1"/>
</dbReference>
<dbReference type="PANTHER" id="PTHR43479:SF11">
    <property type="entry name" value="ACREF_ENVCD OPERON REPRESSOR-RELATED"/>
    <property type="match status" value="1"/>
</dbReference>
<name>A0ABW5CQX7_9BACT</name>
<dbReference type="InterPro" id="IPR054422">
    <property type="entry name" value="TetR-like_HI_0893_C"/>
</dbReference>
<feature type="DNA-binding region" description="H-T-H motif" evidence="2">
    <location>
        <begin position="28"/>
        <end position="47"/>
    </location>
</feature>
<dbReference type="InterPro" id="IPR050624">
    <property type="entry name" value="HTH-type_Tx_Regulator"/>
</dbReference>
<evidence type="ECO:0000256" key="1">
    <source>
        <dbReference type="ARBA" id="ARBA00023125"/>
    </source>
</evidence>
<evidence type="ECO:0000313" key="4">
    <source>
        <dbReference type="EMBL" id="MFD2244746.1"/>
    </source>
</evidence>
<dbReference type="SUPFAM" id="SSF48498">
    <property type="entry name" value="Tetracyclin repressor-like, C-terminal domain"/>
    <property type="match status" value="1"/>
</dbReference>
<accession>A0ABW5CQX7</accession>
<dbReference type="PANTHER" id="PTHR43479">
    <property type="entry name" value="ACREF/ENVCD OPERON REPRESSOR-RELATED"/>
    <property type="match status" value="1"/>
</dbReference>
<reference evidence="5" key="1">
    <citation type="journal article" date="2019" name="Int. J. Syst. Evol. Microbiol.">
        <title>The Global Catalogue of Microorganisms (GCM) 10K type strain sequencing project: providing services to taxonomists for standard genome sequencing and annotation.</title>
        <authorList>
            <consortium name="The Broad Institute Genomics Platform"/>
            <consortium name="The Broad Institute Genome Sequencing Center for Infectious Disease"/>
            <person name="Wu L."/>
            <person name="Ma J."/>
        </authorList>
    </citation>
    <scope>NUCLEOTIDE SEQUENCE [LARGE SCALE GENOMIC DNA]</scope>
    <source>
        <strain evidence="5">CGMCC 4.1782</strain>
    </source>
</reference>
<dbReference type="RefSeq" id="WP_250429878.1">
    <property type="nucleotide sequence ID" value="NZ_JALPRR010000002.1"/>
</dbReference>
<feature type="domain" description="HTH tetR-type" evidence="3">
    <location>
        <begin position="5"/>
        <end position="65"/>
    </location>
</feature>
<dbReference type="Pfam" id="PF22604">
    <property type="entry name" value="TetR_HI_0893_C"/>
    <property type="match status" value="1"/>
</dbReference>
<dbReference type="EMBL" id="JBHUIM010000001">
    <property type="protein sequence ID" value="MFD2244746.1"/>
    <property type="molecule type" value="Genomic_DNA"/>
</dbReference>
<evidence type="ECO:0000259" key="3">
    <source>
        <dbReference type="PROSITE" id="PS50977"/>
    </source>
</evidence>
<keyword evidence="1 2" id="KW-0238">DNA-binding</keyword>
<comment type="caution">
    <text evidence="4">The sequence shown here is derived from an EMBL/GenBank/DDBJ whole genome shotgun (WGS) entry which is preliminary data.</text>
</comment>
<evidence type="ECO:0000256" key="2">
    <source>
        <dbReference type="PROSITE-ProRule" id="PRU00335"/>
    </source>
</evidence>
<keyword evidence="5" id="KW-1185">Reference proteome</keyword>
<dbReference type="InterPro" id="IPR009057">
    <property type="entry name" value="Homeodomain-like_sf"/>
</dbReference>
<evidence type="ECO:0000313" key="5">
    <source>
        <dbReference type="Proteomes" id="UP001597374"/>
    </source>
</evidence>
<protein>
    <submittedName>
        <fullName evidence="4">TetR/AcrR family transcriptional regulator</fullName>
    </submittedName>
</protein>
<dbReference type="Gene3D" id="1.10.357.10">
    <property type="entry name" value="Tetracycline Repressor, domain 2"/>
    <property type="match status" value="1"/>
</dbReference>
<dbReference type="InterPro" id="IPR001647">
    <property type="entry name" value="HTH_TetR"/>
</dbReference>
<dbReference type="InterPro" id="IPR036271">
    <property type="entry name" value="Tet_transcr_reg_TetR-rel_C_sf"/>
</dbReference>
<dbReference type="Pfam" id="PF00440">
    <property type="entry name" value="TetR_N"/>
    <property type="match status" value="1"/>
</dbReference>
<dbReference type="PROSITE" id="PS50977">
    <property type="entry name" value="HTH_TETR_2"/>
    <property type="match status" value="1"/>
</dbReference>
<sequence length="189" mass="21315">MENPAEKKKLILESTLELVKDFGFHGTPMSAVAKKAGVAAGTIYHYFDSKDTLICELFNYITGSIIRCVFSNDDESLPFKERFFRVWKGLFSFYRHNPSVLVFFEQFVNSPYNKYIEAAPQSIFTSLNAFFQQGITDGYLQPVAPEILTVLTHGSITSTAKVTIRGKIEIGEPELQQIIGILWQGMAIK</sequence>
<dbReference type="Proteomes" id="UP001597374">
    <property type="component" value="Unassembled WGS sequence"/>
</dbReference>
<dbReference type="PRINTS" id="PR00455">
    <property type="entry name" value="HTHTETR"/>
</dbReference>
<proteinExistence type="predicted"/>